<evidence type="ECO:0000313" key="6">
    <source>
        <dbReference type="Proteomes" id="UP001107960"/>
    </source>
</evidence>
<organism evidence="4 6">
    <name type="scientific">Chryseobacterium muglaense</name>
    <dbReference type="NCBI Taxonomy" id="2893752"/>
    <lineage>
        <taxon>Bacteria</taxon>
        <taxon>Pseudomonadati</taxon>
        <taxon>Bacteroidota</taxon>
        <taxon>Flavobacteriia</taxon>
        <taxon>Flavobacteriales</taxon>
        <taxon>Weeksellaceae</taxon>
        <taxon>Chryseobacterium group</taxon>
        <taxon>Chryseobacterium</taxon>
    </lineage>
</organism>
<dbReference type="RefSeq" id="WP_191179498.1">
    <property type="nucleotide sequence ID" value="NZ_JACXXP010000010.1"/>
</dbReference>
<dbReference type="Proteomes" id="UP000603715">
    <property type="component" value="Unassembled WGS sequence"/>
</dbReference>
<dbReference type="PROSITE" id="PS51257">
    <property type="entry name" value="PROKAR_LIPOPROTEIN"/>
    <property type="match status" value="1"/>
</dbReference>
<protein>
    <submittedName>
        <fullName evidence="4">DUF3347 domain-containing protein</fullName>
    </submittedName>
</protein>
<dbReference type="Pfam" id="PF11827">
    <property type="entry name" value="DUF3347"/>
    <property type="match status" value="1"/>
</dbReference>
<evidence type="ECO:0000259" key="2">
    <source>
        <dbReference type="Pfam" id="PF11827"/>
    </source>
</evidence>
<reference evidence="5" key="2">
    <citation type="submission" date="2023-07" db="EMBL/GenBank/DDBJ databases">
        <title>Description of novel Chryseobacterium sp. strain C-2.</title>
        <authorList>
            <person name="Saticioglu I.B."/>
        </authorList>
    </citation>
    <scope>NUCLEOTIDE SEQUENCE [LARGE SCALE GENOMIC DNA]</scope>
    <source>
        <strain evidence="5">C-2</strain>
    </source>
</reference>
<feature type="compositionally biased region" description="Basic and acidic residues" evidence="1">
    <location>
        <begin position="20"/>
        <end position="29"/>
    </location>
</feature>
<dbReference type="AlphaFoldDB" id="A0A9Q3YTT0"/>
<keyword evidence="5" id="KW-1185">Reference proteome</keyword>
<reference evidence="3" key="3">
    <citation type="submission" date="2024-05" db="EMBL/GenBank/DDBJ databases">
        <title>Description of novel Chryseobacterium sp. strain C-2.</title>
        <authorList>
            <person name="Saticioglu I.B."/>
        </authorList>
    </citation>
    <scope>NUCLEOTIDE SEQUENCE</scope>
    <source>
        <strain evidence="3">C-2</strain>
    </source>
</reference>
<gene>
    <name evidence="3" type="ORF">IEW27_10335</name>
    <name evidence="4" type="ORF">LNP80_12925</name>
</gene>
<dbReference type="EMBL" id="JAJJML010000001">
    <property type="protein sequence ID" value="MCC9035152.1"/>
    <property type="molecule type" value="Genomic_DNA"/>
</dbReference>
<feature type="domain" description="DUF3347" evidence="2">
    <location>
        <begin position="81"/>
        <end position="172"/>
    </location>
</feature>
<feature type="compositionally biased region" description="Polar residues" evidence="1">
    <location>
        <begin position="31"/>
        <end position="57"/>
    </location>
</feature>
<name>A0A9Q3YTT0_9FLAO</name>
<feature type="region of interest" description="Disordered" evidence="1">
    <location>
        <begin position="19"/>
        <end position="72"/>
    </location>
</feature>
<evidence type="ECO:0000313" key="3">
    <source>
        <dbReference type="EMBL" id="MBD3904981.1"/>
    </source>
</evidence>
<evidence type="ECO:0000256" key="1">
    <source>
        <dbReference type="SAM" id="MobiDB-lite"/>
    </source>
</evidence>
<accession>A0A9Q3YTT0</accession>
<proteinExistence type="predicted"/>
<sequence length="217" mass="23857">MKNLFVIIVTGMVFTACSKPKTEPVKDNSDQAETAMTDSMSTNSESQMSTTESSKPTETVAKTEEVVKGESPKTNFSTKAIVNSYLTLKNALAKDDSKAAAKAGKSLYETVKKTDVNSLDSKKKSVYKEIAESIEENAEHIAAGGETIEHQREHFDMMSKDVSDLIDTFGSEGKLYKDFCPMYNNSKGAIWISEKKEIVNPYMGSKMLSCGSIQKEL</sequence>
<evidence type="ECO:0000313" key="5">
    <source>
        <dbReference type="Proteomes" id="UP000603715"/>
    </source>
</evidence>
<comment type="caution">
    <text evidence="4">The sequence shown here is derived from an EMBL/GenBank/DDBJ whole genome shotgun (WGS) entry which is preliminary data.</text>
</comment>
<reference evidence="4" key="1">
    <citation type="submission" date="2021-11" db="EMBL/GenBank/DDBJ databases">
        <title>Description of novel Chryseobacterium species.</title>
        <authorList>
            <person name="Saticioglu I.B."/>
            <person name="Ay H."/>
            <person name="Altun S."/>
            <person name="Duman M."/>
        </authorList>
    </citation>
    <scope>NUCLEOTIDE SEQUENCE</scope>
    <source>
        <strain evidence="4">C-39</strain>
    </source>
</reference>
<dbReference type="Proteomes" id="UP001107960">
    <property type="component" value="Unassembled WGS sequence"/>
</dbReference>
<dbReference type="EMBL" id="JACXXP010000010">
    <property type="protein sequence ID" value="MBD3904981.1"/>
    <property type="molecule type" value="Genomic_DNA"/>
</dbReference>
<evidence type="ECO:0000313" key="4">
    <source>
        <dbReference type="EMBL" id="MCC9035152.1"/>
    </source>
</evidence>
<dbReference type="InterPro" id="IPR021782">
    <property type="entry name" value="DUF3347"/>
</dbReference>
<feature type="compositionally biased region" description="Basic and acidic residues" evidence="1">
    <location>
        <begin position="61"/>
        <end position="71"/>
    </location>
</feature>